<keyword evidence="2" id="KW-1185">Reference proteome</keyword>
<comment type="caution">
    <text evidence="1">The sequence shown here is derived from an EMBL/GenBank/DDBJ whole genome shotgun (WGS) entry which is preliminary data.</text>
</comment>
<dbReference type="STRING" id="152268.A6K24_18985"/>
<reference evidence="2" key="1">
    <citation type="submission" date="2016-04" db="EMBL/GenBank/DDBJ databases">
        <authorList>
            <person name="Lyu Z."/>
            <person name="Lyu W."/>
        </authorList>
    </citation>
    <scope>NUCLEOTIDE SEQUENCE [LARGE SCALE GENOMIC DNA]</scope>
    <source>
        <strain evidence="2">C44</strain>
    </source>
</reference>
<dbReference type="AlphaFoldDB" id="A0A179T272"/>
<evidence type="ECO:0000313" key="2">
    <source>
        <dbReference type="Proteomes" id="UP000078534"/>
    </source>
</evidence>
<evidence type="ECO:0000313" key="1">
    <source>
        <dbReference type="EMBL" id="OAS87821.1"/>
    </source>
</evidence>
<proteinExistence type="predicted"/>
<gene>
    <name evidence="1" type="ORF">A6K24_18985</name>
</gene>
<name>A0A179T272_9BACI</name>
<dbReference type="Proteomes" id="UP000078534">
    <property type="component" value="Unassembled WGS sequence"/>
</dbReference>
<evidence type="ECO:0008006" key="3">
    <source>
        <dbReference type="Google" id="ProtNLM"/>
    </source>
</evidence>
<protein>
    <recommendedName>
        <fullName evidence="3">Major facilitator superfamily (MFS) profile domain-containing protein</fullName>
    </recommendedName>
</protein>
<organism evidence="1 2">
    <name type="scientific">Metabacillus litoralis</name>
    <dbReference type="NCBI Taxonomy" id="152268"/>
    <lineage>
        <taxon>Bacteria</taxon>
        <taxon>Bacillati</taxon>
        <taxon>Bacillota</taxon>
        <taxon>Bacilli</taxon>
        <taxon>Bacillales</taxon>
        <taxon>Bacillaceae</taxon>
        <taxon>Metabacillus</taxon>
    </lineage>
</organism>
<sequence>MGIVAWVLLIYTKMTIPVLLLFVLLLGSATGFGAQAFYGLWASELFPTKYLARAQGIMF</sequence>
<accession>A0A179T272</accession>
<dbReference type="EMBL" id="LWSG01000007">
    <property type="protein sequence ID" value="OAS87821.1"/>
    <property type="molecule type" value="Genomic_DNA"/>
</dbReference>